<dbReference type="Pfam" id="PF03886">
    <property type="entry name" value="ABC_trans_aux"/>
    <property type="match status" value="1"/>
</dbReference>
<dbReference type="Proteomes" id="UP000217154">
    <property type="component" value="Chromosome"/>
</dbReference>
<organism evidence="2 3">
    <name type="scientific">Variovorax boronicumulans</name>
    <dbReference type="NCBI Taxonomy" id="436515"/>
    <lineage>
        <taxon>Bacteria</taxon>
        <taxon>Pseudomonadati</taxon>
        <taxon>Pseudomonadota</taxon>
        <taxon>Betaproteobacteria</taxon>
        <taxon>Burkholderiales</taxon>
        <taxon>Comamonadaceae</taxon>
        <taxon>Variovorax</taxon>
    </lineage>
</organism>
<dbReference type="SUPFAM" id="SSF159594">
    <property type="entry name" value="XCC0632-like"/>
    <property type="match status" value="1"/>
</dbReference>
<protein>
    <recommendedName>
        <fullName evidence="1">ABC-type transport auxiliary lipoprotein component domain-containing protein</fullName>
    </recommendedName>
</protein>
<dbReference type="PROSITE" id="PS51257">
    <property type="entry name" value="PROKAR_LIPOPROTEIN"/>
    <property type="match status" value="1"/>
</dbReference>
<dbReference type="AlphaFoldDB" id="A0A250DCV0"/>
<sequence length="231" mass="24631">MRMKNTLPALASLGCVLLVAGCGMLPDKPARATLYDFGPGLSAAAPAAAAAPATALPALSLAEFDSNTRLDGTQILYRLGYADANELRPYGQSRWSLPPAQLLRQRLRDTLAERRTVLGPEESATLARTEGIVPDTLRISLDEFSHYFDAPASSTGLVRLRATLVRTATGGDRVMGQRTFTVRRPAASADAPGGVKALIAASDAAMAEVVQWVDQLQQQEPPQPRVAAPRR</sequence>
<dbReference type="InterPro" id="IPR005586">
    <property type="entry name" value="ABC_trans_aux"/>
</dbReference>
<dbReference type="EMBL" id="CP023284">
    <property type="protein sequence ID" value="ATA52084.1"/>
    <property type="molecule type" value="Genomic_DNA"/>
</dbReference>
<feature type="domain" description="ABC-type transport auxiliary lipoprotein component" evidence="1">
    <location>
        <begin position="41"/>
        <end position="209"/>
    </location>
</feature>
<reference evidence="2 3" key="1">
    <citation type="submission" date="2017-09" db="EMBL/GenBank/DDBJ databases">
        <title>The diverse metabolic capabilities of V. boronicumulans make it an excellent choice for continued studies on novel biodegradation.</title>
        <authorList>
            <person name="Sun S."/>
        </authorList>
    </citation>
    <scope>NUCLEOTIDE SEQUENCE [LARGE SCALE GENOMIC DNA]</scope>
    <source>
        <strain evidence="2 3">J1</strain>
    </source>
</reference>
<proteinExistence type="predicted"/>
<accession>A0A250DCV0</accession>
<name>A0A250DCV0_9BURK</name>
<dbReference type="Gene3D" id="3.40.50.10610">
    <property type="entry name" value="ABC-type transport auxiliary lipoprotein component"/>
    <property type="match status" value="1"/>
</dbReference>
<evidence type="ECO:0000313" key="3">
    <source>
        <dbReference type="Proteomes" id="UP000217154"/>
    </source>
</evidence>
<dbReference type="KEGG" id="vbo:CKY39_01720"/>
<evidence type="ECO:0000313" key="2">
    <source>
        <dbReference type="EMBL" id="ATA52084.1"/>
    </source>
</evidence>
<gene>
    <name evidence="2" type="ORF">CKY39_01720</name>
</gene>
<evidence type="ECO:0000259" key="1">
    <source>
        <dbReference type="Pfam" id="PF03886"/>
    </source>
</evidence>